<proteinExistence type="predicted"/>
<organism evidence="1 2">
    <name type="scientific">Brevibacillus parabrevis</name>
    <dbReference type="NCBI Taxonomy" id="54914"/>
    <lineage>
        <taxon>Bacteria</taxon>
        <taxon>Bacillati</taxon>
        <taxon>Bacillota</taxon>
        <taxon>Bacilli</taxon>
        <taxon>Bacillales</taxon>
        <taxon>Paenibacillaceae</taxon>
        <taxon>Brevibacillus</taxon>
    </lineage>
</organism>
<evidence type="ECO:0000313" key="2">
    <source>
        <dbReference type="Proteomes" id="UP000316882"/>
    </source>
</evidence>
<dbReference type="EMBL" id="BJMH01000037">
    <property type="protein sequence ID" value="GEB35282.1"/>
    <property type="molecule type" value="Genomic_DNA"/>
</dbReference>
<name>A0A4Y3PL91_BREPA</name>
<keyword evidence="2" id="KW-1185">Reference proteome</keyword>
<dbReference type="RefSeq" id="WP_122965299.1">
    <property type="nucleotide sequence ID" value="NZ_BJMH01000037.1"/>
</dbReference>
<reference evidence="1 2" key="1">
    <citation type="submission" date="2019-06" db="EMBL/GenBank/DDBJ databases">
        <title>Whole genome shotgun sequence of Brevibacillus parabrevis NBRC 12334.</title>
        <authorList>
            <person name="Hosoyama A."/>
            <person name="Uohara A."/>
            <person name="Ohji S."/>
            <person name="Ichikawa N."/>
        </authorList>
    </citation>
    <scope>NUCLEOTIDE SEQUENCE [LARGE SCALE GENOMIC DNA]</scope>
    <source>
        <strain evidence="1 2">NBRC 12334</strain>
    </source>
</reference>
<evidence type="ECO:0000313" key="1">
    <source>
        <dbReference type="EMBL" id="GEB35282.1"/>
    </source>
</evidence>
<comment type="caution">
    <text evidence="1">The sequence shown here is derived from an EMBL/GenBank/DDBJ whole genome shotgun (WGS) entry which is preliminary data.</text>
</comment>
<accession>A0A4Y3PL91</accession>
<gene>
    <name evidence="1" type="ORF">BPA01_48620</name>
</gene>
<dbReference type="Proteomes" id="UP000316882">
    <property type="component" value="Unassembled WGS sequence"/>
</dbReference>
<sequence length="110" mass="12674">MNPYMLVINVVPMPENKNCEDIAGAKAHVWVISADKESAKLRAIDYVNKYLWKVINFEYELEIHKEQIPTLHVDEARLYELALQHGIASDFLAYPKKPGNPDDPVIKRQL</sequence>
<dbReference type="AlphaFoldDB" id="A0A4Y3PL91"/>
<protein>
    <submittedName>
        <fullName evidence="1">Uncharacterized protein</fullName>
    </submittedName>
</protein>